<keyword evidence="8" id="KW-0694">RNA-binding</keyword>
<dbReference type="Proteomes" id="UP001160390">
    <property type="component" value="Unassembled WGS sequence"/>
</dbReference>
<keyword evidence="6" id="KW-0255">Endonuclease</keyword>
<evidence type="ECO:0000256" key="11">
    <source>
        <dbReference type="SAM" id="MobiDB-lite"/>
    </source>
</evidence>
<dbReference type="InterPro" id="IPR041373">
    <property type="entry name" value="RT_RNaseH"/>
</dbReference>
<dbReference type="InterPro" id="IPR000477">
    <property type="entry name" value="RT_dom"/>
</dbReference>
<feature type="compositionally biased region" description="Basic and acidic residues" evidence="11">
    <location>
        <begin position="740"/>
        <end position="752"/>
    </location>
</feature>
<dbReference type="SUPFAM" id="SSF53098">
    <property type="entry name" value="Ribonuclease H-like"/>
    <property type="match status" value="1"/>
</dbReference>
<feature type="compositionally biased region" description="Polar residues" evidence="11">
    <location>
        <begin position="99"/>
        <end position="116"/>
    </location>
</feature>
<dbReference type="SUPFAM" id="SSF54160">
    <property type="entry name" value="Chromo domain-like"/>
    <property type="match status" value="1"/>
</dbReference>
<keyword evidence="4" id="KW-0548">Nucleotidyltransferase</keyword>
<dbReference type="PANTHER" id="PTHR37984">
    <property type="entry name" value="PROTEIN CBG26694"/>
    <property type="match status" value="1"/>
</dbReference>
<feature type="signal peptide" evidence="12">
    <location>
        <begin position="1"/>
        <end position="28"/>
    </location>
</feature>
<evidence type="ECO:0000259" key="13">
    <source>
        <dbReference type="PROSITE" id="PS50013"/>
    </source>
</evidence>
<dbReference type="SMART" id="SM00298">
    <property type="entry name" value="CHROMO"/>
    <property type="match status" value="1"/>
</dbReference>
<feature type="domain" description="Reverse transcriptase" evidence="14">
    <location>
        <begin position="1339"/>
        <end position="1520"/>
    </location>
</feature>
<dbReference type="GO" id="GO:0004519">
    <property type="term" value="F:endonuclease activity"/>
    <property type="evidence" value="ECO:0007669"/>
    <property type="project" value="UniProtKB-KW"/>
</dbReference>
<keyword evidence="17" id="KW-1185">Reference proteome</keyword>
<feature type="domain" description="Chromo" evidence="13">
    <location>
        <begin position="2276"/>
        <end position="2327"/>
    </location>
</feature>
<organism evidence="16 17">
    <name type="scientific">Clonostachys chloroleuca</name>
    <dbReference type="NCBI Taxonomy" id="1926264"/>
    <lineage>
        <taxon>Eukaryota</taxon>
        <taxon>Fungi</taxon>
        <taxon>Dikarya</taxon>
        <taxon>Ascomycota</taxon>
        <taxon>Pezizomycotina</taxon>
        <taxon>Sordariomycetes</taxon>
        <taxon>Hypocreomycetidae</taxon>
        <taxon>Hypocreales</taxon>
        <taxon>Bionectriaceae</taxon>
        <taxon>Clonostachys</taxon>
    </lineage>
</organism>
<evidence type="ECO:0000256" key="6">
    <source>
        <dbReference type="ARBA" id="ARBA00022759"/>
    </source>
</evidence>
<dbReference type="Pfam" id="PF00078">
    <property type="entry name" value="RVT_1"/>
    <property type="match status" value="1"/>
</dbReference>
<dbReference type="InterPro" id="IPR023780">
    <property type="entry name" value="Chromo_domain"/>
</dbReference>
<accession>A0AA35PVT3</accession>
<evidence type="ECO:0000256" key="9">
    <source>
        <dbReference type="ARBA" id="ARBA00022918"/>
    </source>
</evidence>
<protein>
    <recommendedName>
        <fullName evidence="18">Reverse transcriptase</fullName>
    </recommendedName>
</protein>
<dbReference type="EMBL" id="CABFNP030000722">
    <property type="protein sequence ID" value="CAI6082148.1"/>
    <property type="molecule type" value="Genomic_DNA"/>
</dbReference>
<evidence type="ECO:0000256" key="3">
    <source>
        <dbReference type="ARBA" id="ARBA00022679"/>
    </source>
</evidence>
<dbReference type="Gene3D" id="2.40.50.40">
    <property type="match status" value="1"/>
</dbReference>
<dbReference type="InterPro" id="IPR043502">
    <property type="entry name" value="DNA/RNA_pol_sf"/>
</dbReference>
<dbReference type="InterPro" id="IPR016197">
    <property type="entry name" value="Chromo-like_dom_sf"/>
</dbReference>
<dbReference type="InterPro" id="IPR001584">
    <property type="entry name" value="Integrase_cat-core"/>
</dbReference>
<dbReference type="Gene3D" id="3.30.70.270">
    <property type="match status" value="2"/>
</dbReference>
<dbReference type="GO" id="GO:0004190">
    <property type="term" value="F:aspartic-type endopeptidase activity"/>
    <property type="evidence" value="ECO:0007669"/>
    <property type="project" value="UniProtKB-KW"/>
</dbReference>
<dbReference type="PROSITE" id="PS50994">
    <property type="entry name" value="INTEGRASE"/>
    <property type="match status" value="1"/>
</dbReference>
<evidence type="ECO:0000256" key="2">
    <source>
        <dbReference type="ARBA" id="ARBA00011353"/>
    </source>
</evidence>
<dbReference type="CDD" id="cd00303">
    <property type="entry name" value="retropepsin_like"/>
    <property type="match status" value="1"/>
</dbReference>
<dbReference type="GO" id="GO:0003887">
    <property type="term" value="F:DNA-directed DNA polymerase activity"/>
    <property type="evidence" value="ECO:0007669"/>
    <property type="project" value="UniProtKB-KW"/>
</dbReference>
<keyword evidence="9" id="KW-0695">RNA-directed DNA polymerase</keyword>
<dbReference type="CDD" id="cd09274">
    <property type="entry name" value="RNase_HI_RT_Ty3"/>
    <property type="match status" value="1"/>
</dbReference>
<keyword evidence="7" id="KW-0378">Hydrolase</keyword>
<dbReference type="GO" id="GO:0006508">
    <property type="term" value="P:proteolysis"/>
    <property type="evidence" value="ECO:0007669"/>
    <property type="project" value="UniProtKB-KW"/>
</dbReference>
<evidence type="ECO:0000259" key="14">
    <source>
        <dbReference type="PROSITE" id="PS50878"/>
    </source>
</evidence>
<dbReference type="InterPro" id="IPR056924">
    <property type="entry name" value="SH3_Tf2-1"/>
</dbReference>
<proteinExistence type="predicted"/>
<dbReference type="CDD" id="cd00024">
    <property type="entry name" value="CD_CSD"/>
    <property type="match status" value="1"/>
</dbReference>
<dbReference type="GO" id="GO:0015074">
    <property type="term" value="P:DNA integration"/>
    <property type="evidence" value="ECO:0007669"/>
    <property type="project" value="UniProtKB-KW"/>
</dbReference>
<evidence type="ECO:0008006" key="18">
    <source>
        <dbReference type="Google" id="ProtNLM"/>
    </source>
</evidence>
<dbReference type="PROSITE" id="PS50878">
    <property type="entry name" value="RT_POL"/>
    <property type="match status" value="1"/>
</dbReference>
<dbReference type="GO" id="GO:0005634">
    <property type="term" value="C:nucleus"/>
    <property type="evidence" value="ECO:0007669"/>
    <property type="project" value="UniProtKB-ARBA"/>
</dbReference>
<feature type="region of interest" description="Disordered" evidence="11">
    <location>
        <begin position="1219"/>
        <end position="1241"/>
    </location>
</feature>
<evidence type="ECO:0000256" key="10">
    <source>
        <dbReference type="ARBA" id="ARBA00023128"/>
    </source>
</evidence>
<dbReference type="PROSITE" id="PS50013">
    <property type="entry name" value="CHROMO_2"/>
    <property type="match status" value="1"/>
</dbReference>
<feature type="chain" id="PRO_5041217543" description="Reverse transcriptase" evidence="12">
    <location>
        <begin position="29"/>
        <end position="2343"/>
    </location>
</feature>
<keyword evidence="5" id="KW-0540">Nuclease</keyword>
<reference evidence="16" key="1">
    <citation type="submission" date="2023-01" db="EMBL/GenBank/DDBJ databases">
        <authorList>
            <person name="Piombo E."/>
        </authorList>
    </citation>
    <scope>NUCLEOTIDE SEQUENCE</scope>
</reference>
<feature type="compositionally biased region" description="Pro residues" evidence="11">
    <location>
        <begin position="206"/>
        <end position="216"/>
    </location>
</feature>
<dbReference type="Gene3D" id="1.10.340.70">
    <property type="match status" value="1"/>
</dbReference>
<dbReference type="InterPro" id="IPR050951">
    <property type="entry name" value="Retrovirus_Pol_polyprotein"/>
</dbReference>
<evidence type="ECO:0000256" key="8">
    <source>
        <dbReference type="ARBA" id="ARBA00022884"/>
    </source>
</evidence>
<dbReference type="GO" id="GO:0046872">
    <property type="term" value="F:metal ion binding"/>
    <property type="evidence" value="ECO:0007669"/>
    <property type="project" value="UniProtKB-KW"/>
</dbReference>
<dbReference type="SUPFAM" id="SSF56672">
    <property type="entry name" value="DNA/RNA polymerases"/>
    <property type="match status" value="1"/>
</dbReference>
<dbReference type="InterPro" id="IPR012337">
    <property type="entry name" value="RNaseH-like_sf"/>
</dbReference>
<evidence type="ECO:0000313" key="16">
    <source>
        <dbReference type="EMBL" id="CAI6082148.1"/>
    </source>
</evidence>
<evidence type="ECO:0000256" key="7">
    <source>
        <dbReference type="ARBA" id="ARBA00022801"/>
    </source>
</evidence>
<evidence type="ECO:0000256" key="12">
    <source>
        <dbReference type="SAM" id="SignalP"/>
    </source>
</evidence>
<evidence type="ECO:0000259" key="15">
    <source>
        <dbReference type="PROSITE" id="PS50994"/>
    </source>
</evidence>
<feature type="compositionally biased region" description="Low complexity" evidence="11">
    <location>
        <begin position="196"/>
        <end position="205"/>
    </location>
</feature>
<dbReference type="CDD" id="cd01647">
    <property type="entry name" value="RT_LTR"/>
    <property type="match status" value="1"/>
</dbReference>
<keyword evidence="10" id="KW-0496">Mitochondrion</keyword>
<dbReference type="Pfam" id="PF17917">
    <property type="entry name" value="RT_RNaseH"/>
    <property type="match status" value="1"/>
</dbReference>
<feature type="region of interest" description="Disordered" evidence="11">
    <location>
        <begin position="99"/>
        <end position="127"/>
    </location>
</feature>
<dbReference type="PANTHER" id="PTHR37984:SF5">
    <property type="entry name" value="PROTEIN NYNRIN-LIKE"/>
    <property type="match status" value="1"/>
</dbReference>
<comment type="subcellular location">
    <subcellularLocation>
        <location evidence="1">Mitochondrion</location>
    </subcellularLocation>
</comment>
<comment type="subunit">
    <text evidence="2">Component of the NuA4 histone acetyltransferase complex.</text>
</comment>
<feature type="region of interest" description="Disordered" evidence="11">
    <location>
        <begin position="304"/>
        <end position="332"/>
    </location>
</feature>
<dbReference type="Gene3D" id="3.30.420.10">
    <property type="entry name" value="Ribonuclease H-like superfamily/Ribonuclease H"/>
    <property type="match status" value="1"/>
</dbReference>
<dbReference type="GO" id="GO:0003964">
    <property type="term" value="F:RNA-directed DNA polymerase activity"/>
    <property type="evidence" value="ECO:0007669"/>
    <property type="project" value="UniProtKB-KW"/>
</dbReference>
<name>A0AA35PVT3_9HYPO</name>
<dbReference type="GO" id="GO:0006338">
    <property type="term" value="P:chromatin remodeling"/>
    <property type="evidence" value="ECO:0007669"/>
    <property type="project" value="UniProtKB-ARBA"/>
</dbReference>
<dbReference type="InterPro" id="IPR043128">
    <property type="entry name" value="Rev_trsase/Diguanyl_cyclase"/>
</dbReference>
<dbReference type="Pfam" id="PF24626">
    <property type="entry name" value="SH3_Tf2-1"/>
    <property type="match status" value="1"/>
</dbReference>
<dbReference type="GO" id="GO:0003677">
    <property type="term" value="F:DNA binding"/>
    <property type="evidence" value="ECO:0007669"/>
    <property type="project" value="UniProtKB-KW"/>
</dbReference>
<feature type="compositionally biased region" description="Low complexity" evidence="11">
    <location>
        <begin position="230"/>
        <end position="251"/>
    </location>
</feature>
<dbReference type="GO" id="GO:0006310">
    <property type="term" value="P:DNA recombination"/>
    <property type="evidence" value="ECO:0007669"/>
    <property type="project" value="UniProtKB-KW"/>
</dbReference>
<dbReference type="GO" id="GO:0003723">
    <property type="term" value="F:RNA binding"/>
    <property type="evidence" value="ECO:0007669"/>
    <property type="project" value="UniProtKB-KW"/>
</dbReference>
<feature type="compositionally biased region" description="Low complexity" evidence="11">
    <location>
        <begin position="441"/>
        <end position="452"/>
    </location>
</feature>
<evidence type="ECO:0000313" key="17">
    <source>
        <dbReference type="Proteomes" id="UP001160390"/>
    </source>
</evidence>
<evidence type="ECO:0000256" key="5">
    <source>
        <dbReference type="ARBA" id="ARBA00022722"/>
    </source>
</evidence>
<keyword evidence="12" id="KW-0732">Signal</keyword>
<feature type="region of interest" description="Disordered" evidence="11">
    <location>
        <begin position="351"/>
        <end position="496"/>
    </location>
</feature>
<feature type="compositionally biased region" description="Basic residues" evidence="11">
    <location>
        <begin position="395"/>
        <end position="436"/>
    </location>
</feature>
<gene>
    <name evidence="16" type="ORF">CCHLO57077_00013628</name>
</gene>
<feature type="region of interest" description="Disordered" evidence="11">
    <location>
        <begin position="740"/>
        <end position="770"/>
    </location>
</feature>
<feature type="compositionally biased region" description="Basic and acidic residues" evidence="11">
    <location>
        <begin position="364"/>
        <end position="394"/>
    </location>
</feature>
<dbReference type="InterPro" id="IPR000953">
    <property type="entry name" value="Chromo/chromo_shadow_dom"/>
</dbReference>
<dbReference type="Pfam" id="PF00385">
    <property type="entry name" value="Chromo"/>
    <property type="match status" value="1"/>
</dbReference>
<evidence type="ECO:0000256" key="1">
    <source>
        <dbReference type="ARBA" id="ARBA00004173"/>
    </source>
</evidence>
<feature type="domain" description="Integrase catalytic" evidence="15">
    <location>
        <begin position="1952"/>
        <end position="2125"/>
    </location>
</feature>
<dbReference type="Gene3D" id="3.10.10.10">
    <property type="entry name" value="HIV Type 1 Reverse Transcriptase, subunit A, domain 1"/>
    <property type="match status" value="1"/>
</dbReference>
<comment type="caution">
    <text evidence="16">The sequence shown here is derived from an EMBL/GenBank/DDBJ whole genome shotgun (WGS) entry which is preliminary data.</text>
</comment>
<dbReference type="GO" id="GO:0005739">
    <property type="term" value="C:mitochondrion"/>
    <property type="evidence" value="ECO:0007669"/>
    <property type="project" value="UniProtKB-SubCell"/>
</dbReference>
<feature type="compositionally biased region" description="Basic residues" evidence="11">
    <location>
        <begin position="457"/>
        <end position="477"/>
    </location>
</feature>
<evidence type="ECO:0000256" key="4">
    <source>
        <dbReference type="ARBA" id="ARBA00022695"/>
    </source>
</evidence>
<dbReference type="InterPro" id="IPR036397">
    <property type="entry name" value="RNaseH_sf"/>
</dbReference>
<feature type="region of interest" description="Disordered" evidence="11">
    <location>
        <begin position="166"/>
        <end position="274"/>
    </location>
</feature>
<sequence length="2343" mass="266976">MDHFEPTDTPLLIHLLLAYLSDCQQSVANTVTSAQWQALSQYADDHPIAEFSTKFGPLRESKAAPRTFYPSSWVKDKQEPVRWLQPVLSNLRYTNYLRSTANITRTPPRDTTQSRPSHPPSSPDELQADDTAYEFEGLVSARTRLAVARKAKAAVALWDKARQPTALQEGAKPNQVSARETLPDSEQLSDKSRPSPTGGLTGDAPTPAPPTLPAPKPSGAIISATELPELPSSGSLDLQSSDLLDLPSSEPINLSSTPPVARGPADSRIPCSTSRFIDQSLADPIPCRLTKMAADRQRPTVIPGQFDSFMDEQGGPSNATALNGRIRHDDDDEEQAIRDLRAILRESGTTAQAVVDALRGKRPSGPDDGRPHRSEELPHRSQEPPRRSRDESRSRSRTRNSKSHSSSHRSNHSHRYDKRRSDRRKSKKRSHRRTKRRDPSTDPYDSDSSSSDESPHSRGRHGRKHGHGHKSGRRKRSPSTSSSSEATTATSPRIDGIKFKAETIGGFWPDGGPEPIRYQGSFPYYTDVNTFLEALDDGVDMGFAREIRKGMRLLLRGDALDWYRTQLSVEQRDKCSNAPSIDKWKKALHKRFRMDMTEAQRKVDDLKFDRLACQKGESPRSFAMSVIRYAKMLDATSVEAQLAYVYNRVDPHLRQGLPKPRRHTELHKWLDELDEKATAWRDELQFSRQPAFGKQLNQAKLPLRPIRFQFKQREQVRDFADARPRTPRWKRFLDDRKADNELKTPTDLRRPDIMSSPAWKPPQKQAADGKYRFQRYEKREQREKAFLAGDENTQVDDVLVPDDDETGKRLIDEDSDYVLQETVELSTEDLDILQGEESAFIAEGGETFYCAPRHECRLCHNVFDSANALQRHLKEPGDCSPDIPLDDNRRCRHCQTAFKTRGALFDHLDSKRRCPMTDDMDAEERVMMIHAMPTLTEKTSVEKPGYSYTTFEAYPKPTLQVPATTVLGDSGSSTIIADEDWLRQWPDVEYSEVKPLPVKGLNGSVELSRRATFFIHLRGESPRDRKRHWAIMRVTAWVMKNLGPSLLLGTRWLHPHGVTIDYRALRMEIGSCQNLRVPIQVVKENKLVKAKITTTQSFVLKPGRASYVPIEKPRIPTDRSLMMTPDRMGVVAAMVSHDTAFVVVVNNSTEPLTIPRGTRLGTVSSFSQDDSLDLTTWTQANQLWMAEFNETAYIASAETESNEIHDQLIEQADIAPAGNTEHWNTSESLPEHGPGPPTGDFPKLYQSLGILRISDQEESTPEGVHYNAEDRKAAEAFRKLIIEHDIWRDRGTIPVPREELMKIHLKTNWQDGELAGKPYVVSPKDRQIIDDTFNPLHDTGRMEWVGDSCPFAAPVFVVWKTVDGQQKGRVVIDLRGLNAATLPDAYPLPRQEDLLASVRGARYFTVVDARSFFYQFLVHPDHANKFTIVSHRGLERSNVLLMGYRNSPAYVQRWIDRQLFPHREFARAYVDDIVIFSNTLEEHLQHVKTIFDLFESLGLWLAPGKSFVGYQRVQLLGHAVDGEGVALTDDRVNALAKWSFPSSLKALETYIGATGWIRSFIPLYAQKMEVLHRRKTALLAQGQADGATATRAKRKRFAARTKVEDDSEARGAFELMQQNLVDCLKLKLVHPDDNRQLFVKLDASKRGFGVTLFYHDGNFDPKNPVGSLDKSRIQYLGFWSKLLSQAERNYWPTELEVAALVWVATKNMSIFHGAKNRIIVLTDHSAMAPIVRQKSMKTTDVLKMNHRLQSASIFLSQFDIDVYHIPGKLNVVPDALSRLPRTDDEEQMRLVENDNTLEDISATHGEVALVISEVLAEPSMLQQFIDGYKTDTKYQKIISQLQQKTKKRTPVYVDGFLRRPGLRFALAENGLLYHEARTGQRRLCIPTLLIQPILEMAHGAHHFGIERTRHEMDGFVFPNLWERVKAFIQHCQCATSRQSTQQPPGDLDPILPEFKPYLTQTMDFIVGLPLASAVDDTFKRPGFEEYDTLLTITCKSSKKRALIPGYNKYTAEDWAANVLKFWMLADWGLPKVIISDRDRKWMGDFWQAIFKALQTRLIQTTSWHSPGDGQSESTNQIVEAAIRYGFSVDPDAHWPSMLPAIQSSLNNAFVTALNATPNEVVMGFRPQTPLTILREKLDGRHDEEAHFSILRKARQWEAEIATDFAAARYKRLFDARHRQIEFSENQWVYLRLHRGYVVPGQTRKFGQHRVGPFKILRKVNPRAYELDLPEHWKIHPVVSILQLEEAPQGVDPFDRPRRNEQPRVFVEGDDDIWQSFELETIIAKRKYYNRDQYLVRWKGYDAGFDTWLYEEELDNAPELLREFTAKRLYKRGGVWRPRAVRGN</sequence>
<keyword evidence="3" id="KW-0808">Transferase</keyword>
<feature type="compositionally biased region" description="Low complexity" evidence="11">
    <location>
        <begin position="478"/>
        <end position="493"/>
    </location>
</feature>